<comment type="subcellular location">
    <subcellularLocation>
        <location evidence="1">Cytoplasm</location>
    </subcellularLocation>
</comment>
<evidence type="ECO:0000256" key="1">
    <source>
        <dbReference type="ARBA" id="ARBA00004496"/>
    </source>
</evidence>
<name>A0A4R4DSF2_9BACT</name>
<evidence type="ECO:0000256" key="2">
    <source>
        <dbReference type="ARBA" id="ARBA00022490"/>
    </source>
</evidence>
<evidence type="ECO:0000313" key="6">
    <source>
        <dbReference type="EMBL" id="TCZ64285.1"/>
    </source>
</evidence>
<reference evidence="6 7" key="1">
    <citation type="submission" date="2019-03" db="EMBL/GenBank/DDBJ databases">
        <authorList>
            <person name="Kim M.K.M."/>
        </authorList>
    </citation>
    <scope>NUCLEOTIDE SEQUENCE [LARGE SCALE GENOMIC DNA]</scope>
    <source>
        <strain evidence="6 7">17J68-15</strain>
    </source>
</reference>
<organism evidence="6 7">
    <name type="scientific">Flaviaesturariibacter aridisoli</name>
    <dbReference type="NCBI Taxonomy" id="2545761"/>
    <lineage>
        <taxon>Bacteria</taxon>
        <taxon>Pseudomonadati</taxon>
        <taxon>Bacteroidota</taxon>
        <taxon>Chitinophagia</taxon>
        <taxon>Chitinophagales</taxon>
        <taxon>Chitinophagaceae</taxon>
        <taxon>Flaviaestuariibacter</taxon>
    </lineage>
</organism>
<gene>
    <name evidence="6" type="primary">ric</name>
    <name evidence="6" type="ORF">E0486_18225</name>
</gene>
<dbReference type="AlphaFoldDB" id="A0A4R4DSF2"/>
<dbReference type="Gene3D" id="1.20.120.520">
    <property type="entry name" value="nmb1532 protein domain like"/>
    <property type="match status" value="1"/>
</dbReference>
<sequence>MVSAFSEKTLAQIVTEDYRAAGVFARHGLDFCCKGKRGLASACAEKGIDANELAKELKTALQTDASVSDFNDYTLTELTGYIVRVHHGYIKLQGPQTYQFVTKVAVKHGDRYPHMKEVHALFSELLEELYGHMQQEEQVLFPRLVQQDQGLLQGSPDLVSMPIRLLEDEHTQAGELMAGIRELTHNYTAPEGACTTHRLALQALQAFETDLHRHVHLENNILFPKALK</sequence>
<keyword evidence="7" id="KW-1185">Reference proteome</keyword>
<dbReference type="OrthoDB" id="9797132at2"/>
<accession>A0A4R4DSF2</accession>
<evidence type="ECO:0000259" key="5">
    <source>
        <dbReference type="Pfam" id="PF01814"/>
    </source>
</evidence>
<dbReference type="Pfam" id="PF01814">
    <property type="entry name" value="Hemerythrin"/>
    <property type="match status" value="1"/>
</dbReference>
<feature type="domain" description="Hemerythrin-like" evidence="5">
    <location>
        <begin position="82"/>
        <end position="226"/>
    </location>
</feature>
<dbReference type="PANTHER" id="PTHR36438">
    <property type="entry name" value="IRON-SULFUR CLUSTER REPAIR PROTEIN YTFE"/>
    <property type="match status" value="1"/>
</dbReference>
<evidence type="ECO:0000256" key="4">
    <source>
        <dbReference type="ARBA" id="ARBA00023004"/>
    </source>
</evidence>
<keyword evidence="3" id="KW-0479">Metal-binding</keyword>
<dbReference type="PANTHER" id="PTHR36438:SF1">
    <property type="entry name" value="IRON-SULFUR CLUSTER REPAIR PROTEIN YTFE"/>
    <property type="match status" value="1"/>
</dbReference>
<keyword evidence="4" id="KW-0408">Iron</keyword>
<dbReference type="InterPro" id="IPR019903">
    <property type="entry name" value="RIC_family"/>
</dbReference>
<comment type="caution">
    <text evidence="6">The sequence shown here is derived from an EMBL/GenBank/DDBJ whole genome shotgun (WGS) entry which is preliminary data.</text>
</comment>
<dbReference type="GO" id="GO:0005737">
    <property type="term" value="C:cytoplasm"/>
    <property type="evidence" value="ECO:0007669"/>
    <property type="project" value="UniProtKB-SubCell"/>
</dbReference>
<dbReference type="InterPro" id="IPR012312">
    <property type="entry name" value="Hemerythrin-like"/>
</dbReference>
<dbReference type="InterPro" id="IPR038062">
    <property type="entry name" value="ScdA-like_N_sf"/>
</dbReference>
<proteinExistence type="predicted"/>
<dbReference type="Gene3D" id="1.10.3910.10">
    <property type="entry name" value="SP0561-like"/>
    <property type="match status" value="1"/>
</dbReference>
<dbReference type="EMBL" id="SKFH01000064">
    <property type="protein sequence ID" value="TCZ64285.1"/>
    <property type="molecule type" value="Genomic_DNA"/>
</dbReference>
<dbReference type="RefSeq" id="WP_131854443.1">
    <property type="nucleotide sequence ID" value="NZ_SKFH01000064.1"/>
</dbReference>
<evidence type="ECO:0000256" key="3">
    <source>
        <dbReference type="ARBA" id="ARBA00022723"/>
    </source>
</evidence>
<dbReference type="Proteomes" id="UP000295164">
    <property type="component" value="Unassembled WGS sequence"/>
</dbReference>
<dbReference type="Pfam" id="PF04405">
    <property type="entry name" value="ScdA_N"/>
    <property type="match status" value="1"/>
</dbReference>
<dbReference type="NCBIfam" id="TIGR03652">
    <property type="entry name" value="FeS_repair_RIC"/>
    <property type="match status" value="1"/>
</dbReference>
<dbReference type="GO" id="GO:0046872">
    <property type="term" value="F:metal ion binding"/>
    <property type="evidence" value="ECO:0007669"/>
    <property type="project" value="UniProtKB-KW"/>
</dbReference>
<protein>
    <submittedName>
        <fullName evidence="6">Iron-sulfur cluster repair di-iron protein</fullName>
    </submittedName>
</protein>
<evidence type="ECO:0000313" key="7">
    <source>
        <dbReference type="Proteomes" id="UP000295164"/>
    </source>
</evidence>
<keyword evidence="2" id="KW-0963">Cytoplasm</keyword>